<protein>
    <submittedName>
        <fullName evidence="1">PqqD family protein</fullName>
    </submittedName>
</protein>
<dbReference type="Proteomes" id="UP000285875">
    <property type="component" value="Chromosome"/>
</dbReference>
<dbReference type="InterPro" id="IPR008792">
    <property type="entry name" value="PQQD"/>
</dbReference>
<gene>
    <name evidence="1" type="ORF">C0Z10_13030</name>
</gene>
<evidence type="ECO:0000313" key="2">
    <source>
        <dbReference type="Proteomes" id="UP000285875"/>
    </source>
</evidence>
<reference evidence="2" key="1">
    <citation type="submission" date="2017-12" db="EMBL/GenBank/DDBJ databases">
        <title>Whole genome sequencing of Acidipropionibacterium jensenii strains JS279 and JS280.</title>
        <authorList>
            <person name="Deptula P."/>
            <person name="Laine P."/>
            <person name="Smolander O.-P."/>
            <person name="Paulin L."/>
            <person name="Auvinen P."/>
            <person name="Varmanen P."/>
        </authorList>
    </citation>
    <scope>NUCLEOTIDE SEQUENCE [LARGE SCALE GENOMIC DNA]</scope>
    <source>
        <strain evidence="2">JS280</strain>
    </source>
</reference>
<dbReference type="KEGG" id="aji:C0Z10_13030"/>
<sequence>MSWQRAEDLAWVQSAHSGVVQVATFPDTQVYSLDGGAAVIWKLLDEPMGRDELVSRITEDVLLIPDDISEEVDRCLSQLAGLGLVEQR</sequence>
<dbReference type="EMBL" id="CP025570">
    <property type="protein sequence ID" value="AZZ40507.1"/>
    <property type="molecule type" value="Genomic_DNA"/>
</dbReference>
<accession>A0A3T0S2D4</accession>
<organism evidence="1 2">
    <name type="scientific">Acidipropionibacterium jensenii</name>
    <dbReference type="NCBI Taxonomy" id="1749"/>
    <lineage>
        <taxon>Bacteria</taxon>
        <taxon>Bacillati</taxon>
        <taxon>Actinomycetota</taxon>
        <taxon>Actinomycetes</taxon>
        <taxon>Propionibacteriales</taxon>
        <taxon>Propionibacteriaceae</taxon>
        <taxon>Acidipropionibacterium</taxon>
    </lineage>
</organism>
<dbReference type="Gene3D" id="1.10.10.1150">
    <property type="entry name" value="Coenzyme PQQ synthesis protein D (PqqD)"/>
    <property type="match status" value="1"/>
</dbReference>
<name>A0A3T0S2D4_9ACTN</name>
<dbReference type="Pfam" id="PF05402">
    <property type="entry name" value="PqqD"/>
    <property type="match status" value="1"/>
</dbReference>
<dbReference type="InterPro" id="IPR041881">
    <property type="entry name" value="PqqD_sf"/>
</dbReference>
<proteinExistence type="predicted"/>
<dbReference type="RefSeq" id="WP_097799659.1">
    <property type="nucleotide sequence ID" value="NZ_CP025570.1"/>
</dbReference>
<evidence type="ECO:0000313" key="1">
    <source>
        <dbReference type="EMBL" id="AZZ40507.1"/>
    </source>
</evidence>
<dbReference type="AlphaFoldDB" id="A0A3T0S2D4"/>